<sequence>MKTRLFGSSGIRRIADDQLVKIAFEAGLAVGARYRNVVIGGDTRTSTDIIKAALFSGIQASGNICQDAGLLPTPTLAYVARHFNAGLMVTASHNPPEYNGIKFWNPDGAAFDDTQERQVEASIESTDIPADVGHDSATAPQCGGAIDEHIDRILRDFPGSLRGLKVVVDCGGGAASVTTPKLMKQLGIDPILVYCRPSGVFPRASEPTDENLAELKRKVVESGAQVGLAHDGDADRLVVVNENGQVISGDKLMVILAHRLNAKEVVTTVDASMVIEESGLIARRTRVGDSAVSAELKRTGAQFGGEPCGAWIFPKVSYCPDGIYAAALVSTLAAEGSLAKLAGEIPSYPMIRGSLSFETPPHIDDLEPGLLALDHVDIERIDGLRLRLKNGWVLIRLSGTEPKLRLTVEADSWNGAVEIFEKAKQSIKAVMPCG</sequence>
<protein>
    <submittedName>
        <fullName evidence="12">Phosphoglucosamine mutase</fullName>
        <ecNumber evidence="12">5.4.2.10</ecNumber>
    </submittedName>
</protein>
<keyword evidence="13" id="KW-1185">Reference proteome</keyword>
<evidence type="ECO:0000256" key="5">
    <source>
        <dbReference type="ARBA" id="ARBA00022842"/>
    </source>
</evidence>
<dbReference type="PRINTS" id="PR00509">
    <property type="entry name" value="PGMPMM"/>
</dbReference>
<dbReference type="Pfam" id="PF00408">
    <property type="entry name" value="PGM_PMM_IV"/>
    <property type="match status" value="1"/>
</dbReference>
<evidence type="ECO:0000313" key="13">
    <source>
        <dbReference type="Proteomes" id="UP000185934"/>
    </source>
</evidence>
<comment type="cofactor">
    <cofactor evidence="1">
        <name>Mg(2+)</name>
        <dbReference type="ChEBI" id="CHEBI:18420"/>
    </cofactor>
</comment>
<dbReference type="Gene3D" id="3.30.310.50">
    <property type="entry name" value="Alpha-D-phosphohexomutase, C-terminal domain"/>
    <property type="match status" value="1"/>
</dbReference>
<dbReference type="InterPro" id="IPR036900">
    <property type="entry name" value="A-D-PHexomutase_C_sf"/>
</dbReference>
<dbReference type="STRING" id="1839801.Dform_01815"/>
<evidence type="ECO:0000259" key="10">
    <source>
        <dbReference type="Pfam" id="PF02879"/>
    </source>
</evidence>
<dbReference type="InterPro" id="IPR016055">
    <property type="entry name" value="A-D-PHexomutase_a/b/a-I/II/III"/>
</dbReference>
<name>A0A1P8F9J3_9CHLR</name>
<dbReference type="AlphaFoldDB" id="A0A1P8F9J3"/>
<reference evidence="13" key="1">
    <citation type="submission" date="2016-11" db="EMBL/GenBank/DDBJ databases">
        <title>Dehalogenimonas formicexedens sp. nov., a chlorinated alkane respiring bacterium isolated from contaminated groundwater.</title>
        <authorList>
            <person name="Key T.A."/>
            <person name="Bowman K.S."/>
            <person name="Lee I."/>
            <person name="Chun J."/>
            <person name="Albuquerque L."/>
            <person name="da Costa M.S."/>
            <person name="Rainey F.A."/>
            <person name="Moe W.M."/>
        </authorList>
    </citation>
    <scope>NUCLEOTIDE SEQUENCE [LARGE SCALE GENOMIC DNA]</scope>
    <source>
        <strain evidence="13">NSZ-14</strain>
    </source>
</reference>
<evidence type="ECO:0000256" key="3">
    <source>
        <dbReference type="ARBA" id="ARBA00022553"/>
    </source>
</evidence>
<feature type="domain" description="Alpha-D-phosphohexomutase C-terminal" evidence="8">
    <location>
        <begin position="380"/>
        <end position="412"/>
    </location>
</feature>
<dbReference type="Pfam" id="PF02878">
    <property type="entry name" value="PGM_PMM_I"/>
    <property type="match status" value="1"/>
</dbReference>
<comment type="similarity">
    <text evidence="2 7">Belongs to the phosphohexose mutase family.</text>
</comment>
<evidence type="ECO:0000256" key="6">
    <source>
        <dbReference type="ARBA" id="ARBA00023235"/>
    </source>
</evidence>
<evidence type="ECO:0000313" key="12">
    <source>
        <dbReference type="EMBL" id="APV45134.1"/>
    </source>
</evidence>
<dbReference type="PROSITE" id="PS00710">
    <property type="entry name" value="PGM_PMM"/>
    <property type="match status" value="1"/>
</dbReference>
<dbReference type="PANTHER" id="PTHR43771:SF1">
    <property type="entry name" value="PHOSPHOMANNOMUTASE"/>
    <property type="match status" value="1"/>
</dbReference>
<dbReference type="Proteomes" id="UP000185934">
    <property type="component" value="Chromosome"/>
</dbReference>
<evidence type="ECO:0000256" key="1">
    <source>
        <dbReference type="ARBA" id="ARBA00001946"/>
    </source>
</evidence>
<dbReference type="SUPFAM" id="SSF55957">
    <property type="entry name" value="Phosphoglucomutase, C-terminal domain"/>
    <property type="match status" value="1"/>
</dbReference>
<dbReference type="EMBL" id="CP018258">
    <property type="protein sequence ID" value="APV45134.1"/>
    <property type="molecule type" value="Genomic_DNA"/>
</dbReference>
<dbReference type="PANTHER" id="PTHR43771">
    <property type="entry name" value="PHOSPHOMANNOMUTASE"/>
    <property type="match status" value="1"/>
</dbReference>
<feature type="domain" description="Alpha-D-phosphohexomutase alpha/beta/alpha" evidence="9">
    <location>
        <begin position="4"/>
        <end position="126"/>
    </location>
</feature>
<evidence type="ECO:0000256" key="7">
    <source>
        <dbReference type="RuleBase" id="RU004326"/>
    </source>
</evidence>
<evidence type="ECO:0000259" key="9">
    <source>
        <dbReference type="Pfam" id="PF02878"/>
    </source>
</evidence>
<feature type="domain" description="Alpha-D-phosphohexomutase alpha/beta/alpha" evidence="11">
    <location>
        <begin position="249"/>
        <end position="344"/>
    </location>
</feature>
<gene>
    <name evidence="12" type="primary">glmM</name>
    <name evidence="12" type="ORF">Dform_01815</name>
</gene>
<keyword evidence="4 7" id="KW-0479">Metal-binding</keyword>
<evidence type="ECO:0000259" key="11">
    <source>
        <dbReference type="Pfam" id="PF02880"/>
    </source>
</evidence>
<dbReference type="OrthoDB" id="9806956at2"/>
<keyword evidence="6 12" id="KW-0413">Isomerase</keyword>
<dbReference type="InterPro" id="IPR005844">
    <property type="entry name" value="A-D-PHexomutase_a/b/a-I"/>
</dbReference>
<dbReference type="Gene3D" id="3.40.120.10">
    <property type="entry name" value="Alpha-D-Glucose-1,6-Bisphosphate, subunit A, domain 3"/>
    <property type="match status" value="3"/>
</dbReference>
<evidence type="ECO:0000256" key="4">
    <source>
        <dbReference type="ARBA" id="ARBA00022723"/>
    </source>
</evidence>
<dbReference type="SUPFAM" id="SSF53738">
    <property type="entry name" value="Phosphoglucomutase, first 3 domains"/>
    <property type="match status" value="3"/>
</dbReference>
<keyword evidence="3" id="KW-0597">Phosphoprotein</keyword>
<dbReference type="InterPro" id="IPR005841">
    <property type="entry name" value="Alpha-D-phosphohexomutase_SF"/>
</dbReference>
<dbReference type="InterPro" id="IPR005846">
    <property type="entry name" value="A-D-PHexomutase_a/b/a-III"/>
</dbReference>
<dbReference type="Pfam" id="PF02880">
    <property type="entry name" value="PGM_PMM_III"/>
    <property type="match status" value="1"/>
</dbReference>
<dbReference type="InterPro" id="IPR005843">
    <property type="entry name" value="A-D-PHexomutase_C"/>
</dbReference>
<dbReference type="GO" id="GO:0005975">
    <property type="term" value="P:carbohydrate metabolic process"/>
    <property type="evidence" value="ECO:0007669"/>
    <property type="project" value="InterPro"/>
</dbReference>
<dbReference type="GO" id="GO:0000287">
    <property type="term" value="F:magnesium ion binding"/>
    <property type="evidence" value="ECO:0007669"/>
    <property type="project" value="InterPro"/>
</dbReference>
<dbReference type="InterPro" id="IPR016066">
    <property type="entry name" value="A-D-PHexomutase_CS"/>
</dbReference>
<dbReference type="GO" id="GO:0008966">
    <property type="term" value="F:phosphoglucosamine mutase activity"/>
    <property type="evidence" value="ECO:0007669"/>
    <property type="project" value="UniProtKB-EC"/>
</dbReference>
<evidence type="ECO:0000259" key="8">
    <source>
        <dbReference type="Pfam" id="PF00408"/>
    </source>
</evidence>
<dbReference type="KEGG" id="dfo:Dform_01815"/>
<dbReference type="Pfam" id="PF02879">
    <property type="entry name" value="PGM_PMM_II"/>
    <property type="match status" value="1"/>
</dbReference>
<keyword evidence="5 7" id="KW-0460">Magnesium</keyword>
<organism evidence="12 13">
    <name type="scientific">Dehalogenimonas formicexedens</name>
    <dbReference type="NCBI Taxonomy" id="1839801"/>
    <lineage>
        <taxon>Bacteria</taxon>
        <taxon>Bacillati</taxon>
        <taxon>Chloroflexota</taxon>
        <taxon>Dehalococcoidia</taxon>
        <taxon>Dehalococcoidales</taxon>
        <taxon>Dehalococcoidaceae</taxon>
        <taxon>Dehalogenimonas</taxon>
    </lineage>
</organism>
<feature type="domain" description="Alpha-D-phosphohexomutase alpha/beta/alpha" evidence="10">
    <location>
        <begin position="148"/>
        <end position="244"/>
    </location>
</feature>
<proteinExistence type="inferred from homology"/>
<dbReference type="EC" id="5.4.2.10" evidence="12"/>
<accession>A0A1P8F9J3</accession>
<dbReference type="InterPro" id="IPR005845">
    <property type="entry name" value="A-D-PHexomutase_a/b/a-II"/>
</dbReference>
<evidence type="ECO:0000256" key="2">
    <source>
        <dbReference type="ARBA" id="ARBA00010231"/>
    </source>
</evidence>